<organism evidence="5 6">
    <name type="scientific">Phnomibacter ginsenosidimutans</name>
    <dbReference type="NCBI Taxonomy" id="2676868"/>
    <lineage>
        <taxon>Bacteria</taxon>
        <taxon>Pseudomonadati</taxon>
        <taxon>Bacteroidota</taxon>
        <taxon>Chitinophagia</taxon>
        <taxon>Chitinophagales</taxon>
        <taxon>Chitinophagaceae</taxon>
        <taxon>Phnomibacter</taxon>
    </lineage>
</organism>
<feature type="signal peptide" evidence="3">
    <location>
        <begin position="1"/>
        <end position="22"/>
    </location>
</feature>
<proteinExistence type="predicted"/>
<keyword evidence="6" id="KW-1185">Reference proteome</keyword>
<accession>A0A6I6GJH9</accession>
<dbReference type="Pfam" id="PF00128">
    <property type="entry name" value="Alpha-amylase"/>
    <property type="match status" value="1"/>
</dbReference>
<dbReference type="Pfam" id="PF10438">
    <property type="entry name" value="Cyc-maltodext_C"/>
    <property type="match status" value="1"/>
</dbReference>
<dbReference type="InterPro" id="IPR019492">
    <property type="entry name" value="Cyclo-malto-dextrinase_C"/>
</dbReference>
<dbReference type="InterPro" id="IPR013780">
    <property type="entry name" value="Glyco_hydro_b"/>
</dbReference>
<evidence type="ECO:0000313" key="5">
    <source>
        <dbReference type="EMBL" id="QGW27818.1"/>
    </source>
</evidence>
<protein>
    <submittedName>
        <fullName evidence="5">Alpha-amylase</fullName>
    </submittedName>
</protein>
<dbReference type="InterPro" id="IPR015171">
    <property type="entry name" value="Cyc-maltodext_N"/>
</dbReference>
<evidence type="ECO:0000256" key="2">
    <source>
        <dbReference type="ARBA" id="ARBA00023295"/>
    </source>
</evidence>
<dbReference type="SUPFAM" id="SSF81296">
    <property type="entry name" value="E set domains"/>
    <property type="match status" value="1"/>
</dbReference>
<dbReference type="SUPFAM" id="SSF51445">
    <property type="entry name" value="(Trans)glycosidases"/>
    <property type="match status" value="1"/>
</dbReference>
<reference evidence="5 6" key="1">
    <citation type="submission" date="2019-11" db="EMBL/GenBank/DDBJ databases">
        <authorList>
            <person name="Im W.T."/>
        </authorList>
    </citation>
    <scope>NUCLEOTIDE SEQUENCE [LARGE SCALE GENOMIC DNA]</scope>
    <source>
        <strain evidence="5 6">SB-02</strain>
    </source>
</reference>
<dbReference type="GO" id="GO:0016798">
    <property type="term" value="F:hydrolase activity, acting on glycosyl bonds"/>
    <property type="evidence" value="ECO:0007669"/>
    <property type="project" value="UniProtKB-KW"/>
</dbReference>
<name>A0A6I6GJH9_9BACT</name>
<dbReference type="GO" id="GO:0005975">
    <property type="term" value="P:carbohydrate metabolic process"/>
    <property type="evidence" value="ECO:0007669"/>
    <property type="project" value="InterPro"/>
</dbReference>
<evidence type="ECO:0000256" key="3">
    <source>
        <dbReference type="SAM" id="SignalP"/>
    </source>
</evidence>
<gene>
    <name evidence="5" type="ORF">GLV81_06655</name>
</gene>
<keyword evidence="1" id="KW-0378">Hydrolase</keyword>
<sequence>MNVKKITSLLCVLLLLSWQAFAQKAQLYPTHWWTGMKWNQVQLLVHQEGINKTAATVQLQYPGVTIKKVTRTESPNYLVVDISIAATAKPGVLNFKVNSAGKTQTIPFTLKARTGKAGKDFAHGVTSQDLVYLIMPDRFANGDASNDRIPGYKDTICDRSNPSAHHGGDIQGVINNIGYLKDMGVTSIWMCPVTENDMPWKQEPAGAISGYHGYWITNHYAIDKRYGGADAYKKLVRTAHAQGMKIIQDAVYNHVGDEHFLFKDKPFADMFNNWPAYTGSNHREEALFGAYTSQADKKVMLEGWFTPHLPDINLRNPYMANFMIQNAIWSTEEFMLDGWRVDTYKYCDEQFMNNVNAALLKEFPTLSIFGEAWANSVPGSAYFTKNNMQVPFKHNLPGTTDFPMQSAMLSAINQPFGWTEGLNKLMMTLSQDVLYQDPKLNCIFLDNHDVDRFMTMIGGDEKKYYMGIGLLLTQRGIPQLYFGTEIQMKNDDVQGDGKKRNDFPGGFAGDAQNKFVASGRNAAENAAYEYVKKLANFRKQSKALTVGTTTDFLPQDGVYVYFRKHGNETVMCIINQNQQDKTIALNRFAEVTNNYQQATNVITGSNAVLQGEWRIPAQTMWVMQLK</sequence>
<feature type="chain" id="PRO_5026062393" evidence="3">
    <location>
        <begin position="23"/>
        <end position="626"/>
    </location>
</feature>
<dbReference type="Proteomes" id="UP000426027">
    <property type="component" value="Chromosome"/>
</dbReference>
<dbReference type="Gene3D" id="2.60.40.1180">
    <property type="entry name" value="Golgi alpha-mannosidase II"/>
    <property type="match status" value="1"/>
</dbReference>
<evidence type="ECO:0000313" key="6">
    <source>
        <dbReference type="Proteomes" id="UP000426027"/>
    </source>
</evidence>
<dbReference type="Gene3D" id="2.60.40.10">
    <property type="entry name" value="Immunoglobulins"/>
    <property type="match status" value="1"/>
</dbReference>
<dbReference type="Pfam" id="PF09087">
    <property type="entry name" value="Cyc-maltodext_N"/>
    <property type="match status" value="1"/>
</dbReference>
<dbReference type="InterPro" id="IPR013783">
    <property type="entry name" value="Ig-like_fold"/>
</dbReference>
<dbReference type="EMBL" id="CP046566">
    <property type="protein sequence ID" value="QGW27818.1"/>
    <property type="molecule type" value="Genomic_DNA"/>
</dbReference>
<dbReference type="PANTHER" id="PTHR10357:SF210">
    <property type="entry name" value="MALTODEXTRIN GLUCOSIDASE"/>
    <property type="match status" value="1"/>
</dbReference>
<keyword evidence="2" id="KW-0326">Glycosidase</keyword>
<dbReference type="SMART" id="SM00642">
    <property type="entry name" value="Aamy"/>
    <property type="match status" value="1"/>
</dbReference>
<evidence type="ECO:0000256" key="1">
    <source>
        <dbReference type="ARBA" id="ARBA00022801"/>
    </source>
</evidence>
<dbReference type="Gene3D" id="3.20.20.80">
    <property type="entry name" value="Glycosidases"/>
    <property type="match status" value="1"/>
</dbReference>
<evidence type="ECO:0000259" key="4">
    <source>
        <dbReference type="SMART" id="SM00642"/>
    </source>
</evidence>
<dbReference type="KEGG" id="fls:GLV81_06655"/>
<dbReference type="InterPro" id="IPR017853">
    <property type="entry name" value="GH"/>
</dbReference>
<dbReference type="AlphaFoldDB" id="A0A6I6GJH9"/>
<dbReference type="InterPro" id="IPR006047">
    <property type="entry name" value="GH13_cat_dom"/>
</dbReference>
<keyword evidence="3" id="KW-0732">Signal</keyword>
<dbReference type="InterPro" id="IPR014756">
    <property type="entry name" value="Ig_E-set"/>
</dbReference>
<dbReference type="PANTHER" id="PTHR10357">
    <property type="entry name" value="ALPHA-AMYLASE FAMILY MEMBER"/>
    <property type="match status" value="1"/>
</dbReference>
<dbReference type="SUPFAM" id="SSF51011">
    <property type="entry name" value="Glycosyl hydrolase domain"/>
    <property type="match status" value="1"/>
</dbReference>
<feature type="domain" description="Glycosyl hydrolase family 13 catalytic" evidence="4">
    <location>
        <begin position="133"/>
        <end position="538"/>
    </location>
</feature>